<evidence type="ECO:0000259" key="7">
    <source>
        <dbReference type="PROSITE" id="PS50109"/>
    </source>
</evidence>
<reference evidence="9 10" key="1">
    <citation type="submission" date="2016-10" db="EMBL/GenBank/DDBJ databases">
        <title>Comparative genome analysis of multiple Pseudomonas spp. focuses on biocontrol and plant growth promoting traits.</title>
        <authorList>
            <person name="Tao X.-Y."/>
            <person name="Taylor C.G."/>
        </authorList>
    </citation>
    <scope>NUCLEOTIDE SEQUENCE [LARGE SCALE GENOMIC DNA]</scope>
    <source>
        <strain evidence="9 10">2F9</strain>
    </source>
</reference>
<evidence type="ECO:0000256" key="3">
    <source>
        <dbReference type="ARBA" id="ARBA00022553"/>
    </source>
</evidence>
<dbReference type="RefSeq" id="WP_007909651.1">
    <property type="nucleotide sequence ID" value="NZ_MOBY01000007.1"/>
</dbReference>
<feature type="chain" id="PRO_5018981819" description="histidine kinase" evidence="6">
    <location>
        <begin position="18"/>
        <end position="784"/>
    </location>
</feature>
<dbReference type="CDD" id="cd00082">
    <property type="entry name" value="HisKA"/>
    <property type="match status" value="1"/>
</dbReference>
<dbReference type="CDD" id="cd16922">
    <property type="entry name" value="HATPase_EvgS-ArcB-TorS-like"/>
    <property type="match status" value="1"/>
</dbReference>
<dbReference type="Gene3D" id="3.40.50.2300">
    <property type="match status" value="1"/>
</dbReference>
<evidence type="ECO:0000256" key="4">
    <source>
        <dbReference type="PROSITE-ProRule" id="PRU00169"/>
    </source>
</evidence>
<accession>A0A423N955</accession>
<feature type="transmembrane region" description="Helical" evidence="5">
    <location>
        <begin position="333"/>
        <end position="356"/>
    </location>
</feature>
<dbReference type="SMART" id="SM00387">
    <property type="entry name" value="HATPase_c"/>
    <property type="match status" value="1"/>
</dbReference>
<dbReference type="InterPro" id="IPR011622">
    <property type="entry name" value="7TMR_DISM_rcpt_extracell_dom2"/>
</dbReference>
<evidence type="ECO:0000256" key="2">
    <source>
        <dbReference type="ARBA" id="ARBA00012438"/>
    </source>
</evidence>
<evidence type="ECO:0000259" key="8">
    <source>
        <dbReference type="PROSITE" id="PS50110"/>
    </source>
</evidence>
<keyword evidence="5" id="KW-0812">Transmembrane</keyword>
<dbReference type="Pfam" id="PF02518">
    <property type="entry name" value="HATPase_c"/>
    <property type="match status" value="1"/>
</dbReference>
<keyword evidence="9" id="KW-0808">Transferase</keyword>
<evidence type="ECO:0000313" key="10">
    <source>
        <dbReference type="Proteomes" id="UP000283650"/>
    </source>
</evidence>
<dbReference type="Gene3D" id="1.10.287.130">
    <property type="match status" value="1"/>
</dbReference>
<feature type="domain" description="Response regulatory" evidence="8">
    <location>
        <begin position="668"/>
        <end position="781"/>
    </location>
</feature>
<feature type="transmembrane region" description="Helical" evidence="5">
    <location>
        <begin position="211"/>
        <end position="227"/>
    </location>
</feature>
<dbReference type="InterPro" id="IPR003661">
    <property type="entry name" value="HisK_dim/P_dom"/>
</dbReference>
<dbReference type="PANTHER" id="PTHR45339">
    <property type="entry name" value="HYBRID SIGNAL TRANSDUCTION HISTIDINE KINASE J"/>
    <property type="match status" value="1"/>
</dbReference>
<dbReference type="InterPro" id="IPR003594">
    <property type="entry name" value="HATPase_dom"/>
</dbReference>
<keyword evidence="9" id="KW-0418">Kinase</keyword>
<dbReference type="Proteomes" id="UP000283650">
    <property type="component" value="Unassembled WGS sequence"/>
</dbReference>
<comment type="catalytic activity">
    <reaction evidence="1">
        <text>ATP + protein L-histidine = ADP + protein N-phospho-L-histidine.</text>
        <dbReference type="EC" id="2.7.13.3"/>
    </reaction>
</comment>
<dbReference type="EC" id="2.7.13.3" evidence="2"/>
<keyword evidence="5" id="KW-1133">Transmembrane helix</keyword>
<dbReference type="SUPFAM" id="SSF47384">
    <property type="entry name" value="Homodimeric domain of signal transducing histidine kinase"/>
    <property type="match status" value="1"/>
</dbReference>
<gene>
    <name evidence="9" type="ORF">BK672_14465</name>
</gene>
<dbReference type="SMART" id="SM00388">
    <property type="entry name" value="HisKA"/>
    <property type="match status" value="1"/>
</dbReference>
<name>A0A423N955_PSEFL</name>
<dbReference type="AlphaFoldDB" id="A0A423N955"/>
<dbReference type="InterPro" id="IPR004358">
    <property type="entry name" value="Sig_transdc_His_kin-like_C"/>
</dbReference>
<dbReference type="Gene3D" id="2.60.40.2380">
    <property type="match status" value="1"/>
</dbReference>
<dbReference type="EMBL" id="MOBY01000007">
    <property type="protein sequence ID" value="RON94743.1"/>
    <property type="molecule type" value="Genomic_DNA"/>
</dbReference>
<dbReference type="PRINTS" id="PR00344">
    <property type="entry name" value="BCTRLSENSOR"/>
</dbReference>
<protein>
    <recommendedName>
        <fullName evidence="2">histidine kinase</fullName>
        <ecNumber evidence="2">2.7.13.3</ecNumber>
    </recommendedName>
</protein>
<dbReference type="Pfam" id="PF07695">
    <property type="entry name" value="7TMR-DISM_7TM"/>
    <property type="match status" value="1"/>
</dbReference>
<dbReference type="CDD" id="cd17546">
    <property type="entry name" value="REC_hyHK_CKI1_RcsC-like"/>
    <property type="match status" value="1"/>
</dbReference>
<dbReference type="SMART" id="SM00448">
    <property type="entry name" value="REC"/>
    <property type="match status" value="1"/>
</dbReference>
<feature type="transmembrane region" description="Helical" evidence="5">
    <location>
        <begin position="247"/>
        <end position="267"/>
    </location>
</feature>
<feature type="modified residue" description="4-aspartylphosphate" evidence="4">
    <location>
        <position position="717"/>
    </location>
</feature>
<dbReference type="InterPro" id="IPR005467">
    <property type="entry name" value="His_kinase_dom"/>
</dbReference>
<dbReference type="InterPro" id="IPR011623">
    <property type="entry name" value="7TMR_DISM_rcpt_extracell_dom1"/>
</dbReference>
<dbReference type="PROSITE" id="PS50110">
    <property type="entry name" value="RESPONSE_REGULATORY"/>
    <property type="match status" value="1"/>
</dbReference>
<dbReference type="InterPro" id="IPR036097">
    <property type="entry name" value="HisK_dim/P_sf"/>
</dbReference>
<feature type="signal peptide" evidence="6">
    <location>
        <begin position="1"/>
        <end position="17"/>
    </location>
</feature>
<evidence type="ECO:0000256" key="6">
    <source>
        <dbReference type="SAM" id="SignalP"/>
    </source>
</evidence>
<evidence type="ECO:0000256" key="5">
    <source>
        <dbReference type="SAM" id="Phobius"/>
    </source>
</evidence>
<dbReference type="Pfam" id="PF07696">
    <property type="entry name" value="7TMR-DISMED2"/>
    <property type="match status" value="1"/>
</dbReference>
<evidence type="ECO:0000256" key="1">
    <source>
        <dbReference type="ARBA" id="ARBA00000085"/>
    </source>
</evidence>
<feature type="transmembrane region" description="Helical" evidence="5">
    <location>
        <begin position="279"/>
        <end position="299"/>
    </location>
</feature>
<keyword evidence="3 4" id="KW-0597">Phosphoprotein</keyword>
<dbReference type="GO" id="GO:0000155">
    <property type="term" value="F:phosphorelay sensor kinase activity"/>
    <property type="evidence" value="ECO:0007669"/>
    <property type="project" value="InterPro"/>
</dbReference>
<feature type="domain" description="Histidine kinase" evidence="7">
    <location>
        <begin position="424"/>
        <end position="645"/>
    </location>
</feature>
<dbReference type="SUPFAM" id="SSF52172">
    <property type="entry name" value="CheY-like"/>
    <property type="match status" value="1"/>
</dbReference>
<dbReference type="InterPro" id="IPR036890">
    <property type="entry name" value="HATPase_C_sf"/>
</dbReference>
<evidence type="ECO:0000313" key="9">
    <source>
        <dbReference type="EMBL" id="RON94743.1"/>
    </source>
</evidence>
<feature type="transmembrane region" description="Helical" evidence="5">
    <location>
        <begin position="305"/>
        <end position="326"/>
    </location>
</feature>
<organism evidence="9 10">
    <name type="scientific">Pseudomonas fluorescens</name>
    <dbReference type="NCBI Taxonomy" id="294"/>
    <lineage>
        <taxon>Bacteria</taxon>
        <taxon>Pseudomonadati</taxon>
        <taxon>Pseudomonadota</taxon>
        <taxon>Gammaproteobacteria</taxon>
        <taxon>Pseudomonadales</taxon>
        <taxon>Pseudomonadaceae</taxon>
        <taxon>Pseudomonas</taxon>
    </lineage>
</organism>
<keyword evidence="6" id="KW-0732">Signal</keyword>
<dbReference type="InterPro" id="IPR011006">
    <property type="entry name" value="CheY-like_superfamily"/>
</dbReference>
<dbReference type="InterPro" id="IPR001789">
    <property type="entry name" value="Sig_transdc_resp-reg_receiver"/>
</dbReference>
<feature type="transmembrane region" description="Helical" evidence="5">
    <location>
        <begin position="182"/>
        <end position="204"/>
    </location>
</feature>
<sequence>MRYLLMLLFCLPFMASAVEFDEFTQSLPLGRSLQVFEDPSGQASIADVRAQAAAGNFKPHDKATLNAGYSRSAFWLKIDLHYRPSNPAAQRTWLLELAYPPLDHLDLYMPDASGDYRLVRQTGDALPFASREIRQNNYLFDLSFTPNQQQTVYLRLASEGSIQAPVTLWSSTAYLEDQPVRLYVLGIIYGVLLGMLVYNLFIFLSVRDTSYLYYIFYIASFGLYQLSVNGAAVEYFWPDNPWWANAATPFFIGCAGLFGSQFARSFLQTKNHSRWLDRLLIALIAFGALVVGLSLMTSYALSLRLATILALTFTVVIFAAGILAWWRGLRVARYFIIAWSAFLLGGIVNTLMVLGLLPNVFLTMYASQIGSAIEVALLSLALADRINAMREQQAQTLYDAGQKLEVLNQQLAHSNKLKDEFLATLTHELRTPMNGVIGSLELMQTVDLDPELEQYQQTAAGSARDMMRMVNGILTLTELQAGKLKAAPGSFSLRAVVEALRVQFDGNAASKSLDFKVEVLPTLPDRLYGDSAKLAQCLECLLDNAIKFTRVGGLALRVTGKPSTGNRLALSFAVIDTGIGFTDLGEATMYQRFFQLDGSMTREYGGLGVGLAICRQLVELLDGKLTHRSEPGRGSRFQLDVEFELPVIEPASIPAPSRHFVRAPQDCTVLLVDDNSVNQLVMRGMLLKLGFRVRTADNGAAALDCLQREAFDAVLIDCQLPAQEGAALCCQIHALPGCANLPVFMLALTVERELCTPGAPIDYLNKPVKFEELQSALERRVLCC</sequence>
<dbReference type="SUPFAM" id="SSF55874">
    <property type="entry name" value="ATPase domain of HSP90 chaperone/DNA topoisomerase II/histidine kinase"/>
    <property type="match status" value="1"/>
</dbReference>
<comment type="caution">
    <text evidence="9">The sequence shown here is derived from an EMBL/GenBank/DDBJ whole genome shotgun (WGS) entry which is preliminary data.</text>
</comment>
<dbReference type="PANTHER" id="PTHR45339:SF5">
    <property type="entry name" value="HISTIDINE KINASE"/>
    <property type="match status" value="1"/>
</dbReference>
<proteinExistence type="predicted"/>
<keyword evidence="5" id="KW-0472">Membrane</keyword>
<dbReference type="Pfam" id="PF00072">
    <property type="entry name" value="Response_reg"/>
    <property type="match status" value="1"/>
</dbReference>
<dbReference type="Pfam" id="PF00512">
    <property type="entry name" value="HisKA"/>
    <property type="match status" value="1"/>
</dbReference>
<dbReference type="PROSITE" id="PS50109">
    <property type="entry name" value="HIS_KIN"/>
    <property type="match status" value="1"/>
</dbReference>
<dbReference type="Gene3D" id="3.30.565.10">
    <property type="entry name" value="Histidine kinase-like ATPase, C-terminal domain"/>
    <property type="match status" value="1"/>
</dbReference>